<organism evidence="1 2">
    <name type="scientific">Mucilaginibacter lappiensis</name>
    <dbReference type="NCBI Taxonomy" id="354630"/>
    <lineage>
        <taxon>Bacteria</taxon>
        <taxon>Pseudomonadati</taxon>
        <taxon>Bacteroidota</taxon>
        <taxon>Sphingobacteriia</taxon>
        <taxon>Sphingobacteriales</taxon>
        <taxon>Sphingobacteriaceae</taxon>
        <taxon>Mucilaginibacter</taxon>
    </lineage>
</organism>
<gene>
    <name evidence="1" type="ORF">HDF23_000410</name>
</gene>
<evidence type="ECO:0000313" key="1">
    <source>
        <dbReference type="EMBL" id="MBB6107680.1"/>
    </source>
</evidence>
<dbReference type="RefSeq" id="WP_076369867.1">
    <property type="nucleotide sequence ID" value="NZ_FTMG01000001.1"/>
</dbReference>
<protein>
    <submittedName>
        <fullName evidence="1">Uncharacterized protein</fullName>
    </submittedName>
</protein>
<reference evidence="1 2" key="1">
    <citation type="submission" date="2020-08" db="EMBL/GenBank/DDBJ databases">
        <title>Genomic Encyclopedia of Type Strains, Phase IV (KMG-V): Genome sequencing to study the core and pangenomes of soil and plant-associated prokaryotes.</title>
        <authorList>
            <person name="Whitman W."/>
        </authorList>
    </citation>
    <scope>NUCLEOTIDE SEQUENCE [LARGE SCALE GENOMIC DNA]</scope>
    <source>
        <strain evidence="1 2">ANJLi2</strain>
    </source>
</reference>
<keyword evidence="2" id="KW-1185">Reference proteome</keyword>
<accession>A0ABR6PD46</accession>
<dbReference type="Proteomes" id="UP000541583">
    <property type="component" value="Unassembled WGS sequence"/>
</dbReference>
<evidence type="ECO:0000313" key="2">
    <source>
        <dbReference type="Proteomes" id="UP000541583"/>
    </source>
</evidence>
<proteinExistence type="predicted"/>
<name>A0ABR6PD46_9SPHI</name>
<dbReference type="EMBL" id="JACHCB010000001">
    <property type="protein sequence ID" value="MBB6107680.1"/>
    <property type="molecule type" value="Genomic_DNA"/>
</dbReference>
<comment type="caution">
    <text evidence="1">The sequence shown here is derived from an EMBL/GenBank/DDBJ whole genome shotgun (WGS) entry which is preliminary data.</text>
</comment>
<sequence>MKEDNYPIYDPLGMEIFLIDEGFESLFNGLAGVYFRLYYKESKRPDSMRDLEKEALFYKRFKEIRRLKSSYQYNDWMLKRGAIKIYSIELRKMIEIELSQYSTL</sequence>